<keyword evidence="2" id="KW-1185">Reference proteome</keyword>
<dbReference type="EMBL" id="JACXVP010000003">
    <property type="protein sequence ID" value="KAG5616833.1"/>
    <property type="molecule type" value="Genomic_DNA"/>
</dbReference>
<dbReference type="AlphaFoldDB" id="A0A9J5ZX34"/>
<proteinExistence type="predicted"/>
<reference evidence="1 2" key="1">
    <citation type="submission" date="2020-09" db="EMBL/GenBank/DDBJ databases">
        <title>De no assembly of potato wild relative species, Solanum commersonii.</title>
        <authorList>
            <person name="Cho K."/>
        </authorList>
    </citation>
    <scope>NUCLEOTIDE SEQUENCE [LARGE SCALE GENOMIC DNA]</scope>
    <source>
        <strain evidence="1">LZ3.2</strain>
        <tissue evidence="1">Leaf</tissue>
    </source>
</reference>
<dbReference type="Proteomes" id="UP000824120">
    <property type="component" value="Chromosome 3"/>
</dbReference>
<protein>
    <submittedName>
        <fullName evidence="1">Uncharacterized protein</fullName>
    </submittedName>
</protein>
<evidence type="ECO:0000313" key="2">
    <source>
        <dbReference type="Proteomes" id="UP000824120"/>
    </source>
</evidence>
<name>A0A9J5ZX34_SOLCO</name>
<accession>A0A9J5ZX34</accession>
<gene>
    <name evidence="1" type="ORF">H5410_016657</name>
</gene>
<organism evidence="1 2">
    <name type="scientific">Solanum commersonii</name>
    <name type="common">Commerson's wild potato</name>
    <name type="synonym">Commerson's nightshade</name>
    <dbReference type="NCBI Taxonomy" id="4109"/>
    <lineage>
        <taxon>Eukaryota</taxon>
        <taxon>Viridiplantae</taxon>
        <taxon>Streptophyta</taxon>
        <taxon>Embryophyta</taxon>
        <taxon>Tracheophyta</taxon>
        <taxon>Spermatophyta</taxon>
        <taxon>Magnoliopsida</taxon>
        <taxon>eudicotyledons</taxon>
        <taxon>Gunneridae</taxon>
        <taxon>Pentapetalae</taxon>
        <taxon>asterids</taxon>
        <taxon>lamiids</taxon>
        <taxon>Solanales</taxon>
        <taxon>Solanaceae</taxon>
        <taxon>Solanoideae</taxon>
        <taxon>Solaneae</taxon>
        <taxon>Solanum</taxon>
    </lineage>
</organism>
<comment type="caution">
    <text evidence="1">The sequence shown here is derived from an EMBL/GenBank/DDBJ whole genome shotgun (WGS) entry which is preliminary data.</text>
</comment>
<evidence type="ECO:0000313" key="1">
    <source>
        <dbReference type="EMBL" id="KAG5616833.1"/>
    </source>
</evidence>
<sequence length="68" mass="7643">MRNLPKCCSLPTIDVARFTPITRTLQTRLHRLPRTLEQCALIPSLSCPEPTPWAGPAPGDHFWPQPNP</sequence>